<dbReference type="RefSeq" id="WP_343757078.1">
    <property type="nucleotide sequence ID" value="NZ_BAAADB010000008.1"/>
</dbReference>
<name>A0ABP3LVE5_9DEIO</name>
<organism evidence="2 3">
    <name type="scientific">Deinococcus depolymerans</name>
    <dbReference type="NCBI Taxonomy" id="392408"/>
    <lineage>
        <taxon>Bacteria</taxon>
        <taxon>Thermotogati</taxon>
        <taxon>Deinococcota</taxon>
        <taxon>Deinococci</taxon>
        <taxon>Deinococcales</taxon>
        <taxon>Deinococcaceae</taxon>
        <taxon>Deinococcus</taxon>
    </lineage>
</organism>
<reference evidence="3" key="1">
    <citation type="journal article" date="2019" name="Int. J. Syst. Evol. Microbiol.">
        <title>The Global Catalogue of Microorganisms (GCM) 10K type strain sequencing project: providing services to taxonomists for standard genome sequencing and annotation.</title>
        <authorList>
            <consortium name="The Broad Institute Genomics Platform"/>
            <consortium name="The Broad Institute Genome Sequencing Center for Infectious Disease"/>
            <person name="Wu L."/>
            <person name="Ma J."/>
        </authorList>
    </citation>
    <scope>NUCLEOTIDE SEQUENCE [LARGE SCALE GENOMIC DNA]</scope>
    <source>
        <strain evidence="3">JCM 14368</strain>
    </source>
</reference>
<comment type="caution">
    <text evidence="2">The sequence shown here is derived from an EMBL/GenBank/DDBJ whole genome shotgun (WGS) entry which is preliminary data.</text>
</comment>
<evidence type="ECO:0000256" key="1">
    <source>
        <dbReference type="SAM" id="MobiDB-lite"/>
    </source>
</evidence>
<evidence type="ECO:0000313" key="2">
    <source>
        <dbReference type="EMBL" id="GAA0505462.1"/>
    </source>
</evidence>
<proteinExistence type="predicted"/>
<keyword evidence="3" id="KW-1185">Reference proteome</keyword>
<dbReference type="EMBL" id="BAAADB010000008">
    <property type="protein sequence ID" value="GAA0505462.1"/>
    <property type="molecule type" value="Genomic_DNA"/>
</dbReference>
<feature type="compositionally biased region" description="Polar residues" evidence="1">
    <location>
        <begin position="9"/>
        <end position="25"/>
    </location>
</feature>
<gene>
    <name evidence="2" type="ORF">GCM10008937_11690</name>
</gene>
<dbReference type="Proteomes" id="UP001500191">
    <property type="component" value="Unassembled WGS sequence"/>
</dbReference>
<accession>A0ABP3LVE5</accession>
<evidence type="ECO:0000313" key="3">
    <source>
        <dbReference type="Proteomes" id="UP001500191"/>
    </source>
</evidence>
<feature type="region of interest" description="Disordered" evidence="1">
    <location>
        <begin position="1"/>
        <end position="28"/>
    </location>
</feature>
<protein>
    <submittedName>
        <fullName evidence="2">Uncharacterized protein</fullName>
    </submittedName>
</protein>
<sequence>MTAQRRRTSPQARQEVTQALGSIRQQQRDARAHAERIYQAVRAWETSSNAGELVPSGGPRTGKTSRMQVVGIGQYGGPPCAVLFISRLHLPHGSVSERAAAEICNADPLLERVRAGGGLATLVQERGWHQHRADALAYAKAVLRLAATLGDSRADEALSIIHALDPANKSATLSVSSQE</sequence>